<keyword evidence="3" id="KW-1185">Reference proteome</keyword>
<evidence type="ECO:0000313" key="2">
    <source>
        <dbReference type="EMBL" id="TNV71855.1"/>
    </source>
</evidence>
<comment type="caution">
    <text evidence="2">The sequence shown here is derived from an EMBL/GenBank/DDBJ whole genome shotgun (WGS) entry which is preliminary data.</text>
</comment>
<protein>
    <recommendedName>
        <fullName evidence="4">Peptidase A1 domain-containing protein</fullName>
    </recommendedName>
</protein>
<dbReference type="AlphaFoldDB" id="A0A8J8SV51"/>
<feature type="signal peptide" evidence="1">
    <location>
        <begin position="1"/>
        <end position="16"/>
    </location>
</feature>
<evidence type="ECO:0000256" key="1">
    <source>
        <dbReference type="SAM" id="SignalP"/>
    </source>
</evidence>
<dbReference type="EMBL" id="RRYP01026386">
    <property type="protein sequence ID" value="TNV71855.1"/>
    <property type="molecule type" value="Genomic_DNA"/>
</dbReference>
<evidence type="ECO:0000313" key="3">
    <source>
        <dbReference type="Proteomes" id="UP000785679"/>
    </source>
</evidence>
<sequence length="125" mass="13889">MLLLFAIFISLDLGQTQSIADNRQIPSCYRSFPKVVGSPFGNTFFYTMAYDSTLDQIAWGGSTTDRQLYGNSKSTTPYEDHLPVLGLTEATSMQSQKWSFAINKPLYSIRGISFSPSANYIAAYS</sequence>
<reference evidence="2" key="1">
    <citation type="submission" date="2019-06" db="EMBL/GenBank/DDBJ databases">
        <authorList>
            <person name="Zheng W."/>
        </authorList>
    </citation>
    <scope>NUCLEOTIDE SEQUENCE</scope>
    <source>
        <strain evidence="2">QDHG01</strain>
    </source>
</reference>
<dbReference type="Proteomes" id="UP000785679">
    <property type="component" value="Unassembled WGS sequence"/>
</dbReference>
<proteinExistence type="predicted"/>
<organism evidence="2 3">
    <name type="scientific">Halteria grandinella</name>
    <dbReference type="NCBI Taxonomy" id="5974"/>
    <lineage>
        <taxon>Eukaryota</taxon>
        <taxon>Sar</taxon>
        <taxon>Alveolata</taxon>
        <taxon>Ciliophora</taxon>
        <taxon>Intramacronucleata</taxon>
        <taxon>Spirotrichea</taxon>
        <taxon>Stichotrichia</taxon>
        <taxon>Sporadotrichida</taxon>
        <taxon>Halteriidae</taxon>
        <taxon>Halteria</taxon>
    </lineage>
</organism>
<evidence type="ECO:0008006" key="4">
    <source>
        <dbReference type="Google" id="ProtNLM"/>
    </source>
</evidence>
<keyword evidence="1" id="KW-0732">Signal</keyword>
<gene>
    <name evidence="2" type="ORF">FGO68_gene7986</name>
</gene>
<name>A0A8J8SV51_HALGN</name>
<feature type="chain" id="PRO_5035245535" description="Peptidase A1 domain-containing protein" evidence="1">
    <location>
        <begin position="17"/>
        <end position="125"/>
    </location>
</feature>
<accession>A0A8J8SV51</accession>